<feature type="compositionally biased region" description="Acidic residues" evidence="2">
    <location>
        <begin position="329"/>
        <end position="342"/>
    </location>
</feature>
<dbReference type="OMA" id="VHEMRTS"/>
<accession>G0RYA9</accession>
<keyword evidence="1" id="KW-0175">Coiled coil</keyword>
<dbReference type="PANTHER" id="PTHR42067">
    <property type="entry name" value="YALI0C15378P"/>
    <property type="match status" value="1"/>
</dbReference>
<dbReference type="OrthoDB" id="8064436at2759"/>
<feature type="domain" description="XRCC4 coiled-coil" evidence="3">
    <location>
        <begin position="104"/>
        <end position="173"/>
    </location>
</feature>
<feature type="compositionally biased region" description="Low complexity" evidence="2">
    <location>
        <begin position="415"/>
        <end position="430"/>
    </location>
</feature>
<dbReference type="RefSeq" id="XP_006691137.1">
    <property type="nucleotide sequence ID" value="XM_006691074.1"/>
</dbReference>
<keyword evidence="5" id="KW-1185">Reference proteome</keyword>
<feature type="compositionally biased region" description="Acidic residues" evidence="2">
    <location>
        <begin position="300"/>
        <end position="312"/>
    </location>
</feature>
<feature type="compositionally biased region" description="Low complexity" evidence="2">
    <location>
        <begin position="353"/>
        <end position="362"/>
    </location>
</feature>
<evidence type="ECO:0000313" key="4">
    <source>
        <dbReference type="EMBL" id="EGS23895.1"/>
    </source>
</evidence>
<proteinExistence type="predicted"/>
<evidence type="ECO:0000256" key="2">
    <source>
        <dbReference type="SAM" id="MobiDB-lite"/>
    </source>
</evidence>
<evidence type="ECO:0000313" key="5">
    <source>
        <dbReference type="Proteomes" id="UP000008066"/>
    </source>
</evidence>
<dbReference type="EMBL" id="GL988032">
    <property type="protein sequence ID" value="EGS23895.1"/>
    <property type="molecule type" value="Genomic_DNA"/>
</dbReference>
<dbReference type="InterPro" id="IPR014751">
    <property type="entry name" value="XRCC4-like_C"/>
</dbReference>
<evidence type="ECO:0000259" key="3">
    <source>
        <dbReference type="Pfam" id="PF21924"/>
    </source>
</evidence>
<dbReference type="InterPro" id="IPR053962">
    <property type="entry name" value="XRCC4_CC"/>
</dbReference>
<name>G0RYA9_CHATD</name>
<dbReference type="Proteomes" id="UP000008066">
    <property type="component" value="Unassembled WGS sequence"/>
</dbReference>
<dbReference type="AlphaFoldDB" id="G0RYA9"/>
<dbReference type="SUPFAM" id="SSF58022">
    <property type="entry name" value="XRCC4, C-terminal oligomerization domain"/>
    <property type="match status" value="1"/>
</dbReference>
<dbReference type="STRING" id="759272.G0RYA9"/>
<feature type="compositionally biased region" description="Acidic residues" evidence="2">
    <location>
        <begin position="452"/>
        <end position="462"/>
    </location>
</feature>
<feature type="compositionally biased region" description="Basic and acidic residues" evidence="2">
    <location>
        <begin position="286"/>
        <end position="299"/>
    </location>
</feature>
<feature type="region of interest" description="Disordered" evidence="2">
    <location>
        <begin position="180"/>
        <end position="462"/>
    </location>
</feature>
<feature type="compositionally biased region" description="Basic residues" evidence="2">
    <location>
        <begin position="363"/>
        <end position="372"/>
    </location>
</feature>
<dbReference type="Pfam" id="PF21924">
    <property type="entry name" value="XRCC4_CC"/>
    <property type="match status" value="1"/>
</dbReference>
<dbReference type="HOGENOM" id="CLU_591833_0_0_1"/>
<protein>
    <recommendedName>
        <fullName evidence="3">XRCC4 coiled-coil domain-containing protein</fullName>
    </recommendedName>
</protein>
<dbReference type="PANTHER" id="PTHR42067:SF1">
    <property type="entry name" value="MITOTIC APPARATUS PROTEIN P62"/>
    <property type="match status" value="1"/>
</dbReference>
<evidence type="ECO:0000256" key="1">
    <source>
        <dbReference type="SAM" id="Coils"/>
    </source>
</evidence>
<dbReference type="GeneID" id="18254642"/>
<feature type="compositionally biased region" description="Acidic residues" evidence="2">
    <location>
        <begin position="388"/>
        <end position="404"/>
    </location>
</feature>
<gene>
    <name evidence="4" type="ORF">CTHT_0006040</name>
</gene>
<reference evidence="4 5" key="1">
    <citation type="journal article" date="2011" name="Cell">
        <title>Insight into structure and assembly of the nuclear pore complex by utilizing the genome of a eukaryotic thermophile.</title>
        <authorList>
            <person name="Amlacher S."/>
            <person name="Sarges P."/>
            <person name="Flemming D."/>
            <person name="van Noort V."/>
            <person name="Kunze R."/>
            <person name="Devos D.P."/>
            <person name="Arumugam M."/>
            <person name="Bork P."/>
            <person name="Hurt E."/>
        </authorList>
    </citation>
    <scope>NUCLEOTIDE SEQUENCE [LARGE SCALE GENOMIC DNA]</scope>
    <source>
        <strain evidence="5">DSM 1495 / CBS 144.50 / IMI 039719</strain>
    </source>
</reference>
<feature type="coiled-coil region" evidence="1">
    <location>
        <begin position="114"/>
        <end position="159"/>
    </location>
</feature>
<dbReference type="Gene3D" id="1.20.5.370">
    <property type="match status" value="1"/>
</dbReference>
<dbReference type="KEGG" id="cthr:CTHT_0006040"/>
<sequence>MPPSRIIRIPRTDEDGAFILGEVTPSGSSGKPLNLKFIATEGEEPYVVKLRHDRIADLRSTTSTCSPDEWERILKTLFLNEPPMEGIEFGAEAHTGRSLTITLFDWCISALSDRETLQSSLTSANAQLVDLESRISSLRAQLEELVEAKKARENELLEKFCVLLNEKKVKIREQQRLLASANPPSGEGRLAAARASFRRIESPVKGRRPGPSRKAKRKALEDASGGGTSDGEDGEEGFETMAKPVGRRGVARPVSVASTPSEEDDDEGDRMDVDPPLRASQARKRGSAESDEDRHTTDHENEEGEQTADSADEDHLVKGKAKGKAVEKEVEDATDSELEDDPSPPSPPRTRKQQQQQQQQQQQKKKKKKKKNKPEPSKPATQTSTTLQDEDDPTSTGSEGEDESAPVLPRRSEPLSRPSASRAAPAPSSSQITKNVEVFPRRTLRSAGPVPEESETESDDEL</sequence>
<feature type="compositionally biased region" description="Basic residues" evidence="2">
    <location>
        <begin position="205"/>
        <end position="217"/>
    </location>
</feature>
<organism evidence="5">
    <name type="scientific">Chaetomium thermophilum (strain DSM 1495 / CBS 144.50 / IMI 039719)</name>
    <name type="common">Thermochaetoides thermophila</name>
    <dbReference type="NCBI Taxonomy" id="759272"/>
    <lineage>
        <taxon>Eukaryota</taxon>
        <taxon>Fungi</taxon>
        <taxon>Dikarya</taxon>
        <taxon>Ascomycota</taxon>
        <taxon>Pezizomycotina</taxon>
        <taxon>Sordariomycetes</taxon>
        <taxon>Sordariomycetidae</taxon>
        <taxon>Sordariales</taxon>
        <taxon>Chaetomiaceae</taxon>
        <taxon>Thermochaetoides</taxon>
    </lineage>
</organism>
<dbReference type="eggNOG" id="ENOG502QWJA">
    <property type="taxonomic scope" value="Eukaryota"/>
</dbReference>